<protein>
    <recommendedName>
        <fullName evidence="3 14">Mitochondrial escape protein 2</fullName>
    </recommendedName>
</protein>
<dbReference type="SUPFAM" id="SSF52540">
    <property type="entry name" value="P-loop containing nucleoside triphosphate hydrolases"/>
    <property type="match status" value="1"/>
</dbReference>
<evidence type="ECO:0000256" key="10">
    <source>
        <dbReference type="ARBA" id="ARBA00023128"/>
    </source>
</evidence>
<evidence type="ECO:0000256" key="11">
    <source>
        <dbReference type="ARBA" id="ARBA00023136"/>
    </source>
</evidence>
<dbReference type="FunFam" id="3.30.70.330:FF:000959">
    <property type="entry name" value="Mitochondrial escape protein 2"/>
    <property type="match status" value="1"/>
</dbReference>
<evidence type="ECO:0000256" key="7">
    <source>
        <dbReference type="ARBA" id="ARBA00022884"/>
    </source>
</evidence>
<dbReference type="Gene3D" id="3.30.70.330">
    <property type="match status" value="1"/>
</dbReference>
<keyword evidence="4 14" id="KW-0507">mRNA processing</keyword>
<evidence type="ECO:0000256" key="9">
    <source>
        <dbReference type="ARBA" id="ARBA00022989"/>
    </source>
</evidence>
<dbReference type="PROSITE" id="PS50102">
    <property type="entry name" value="RRM"/>
    <property type="match status" value="1"/>
</dbReference>
<feature type="region of interest" description="Disordered" evidence="15">
    <location>
        <begin position="27"/>
        <end position="60"/>
    </location>
</feature>
<evidence type="ECO:0000256" key="2">
    <source>
        <dbReference type="ARBA" id="ARBA00010320"/>
    </source>
</evidence>
<dbReference type="InterPro" id="IPR039627">
    <property type="entry name" value="Yme2_C"/>
</dbReference>
<reference evidence="17 18" key="1">
    <citation type="submission" date="2023-08" db="EMBL/GenBank/DDBJ databases">
        <title>Black Yeasts Isolated from many extreme environments.</title>
        <authorList>
            <person name="Coleine C."/>
            <person name="Stajich J.E."/>
            <person name="Selbmann L."/>
        </authorList>
    </citation>
    <scope>NUCLEOTIDE SEQUENCE [LARGE SCALE GENOMIC DNA]</scope>
    <source>
        <strain evidence="17 18">CCFEE 5910</strain>
    </source>
</reference>
<dbReference type="InterPro" id="IPR034260">
    <property type="entry name" value="Yme2_RRM"/>
</dbReference>
<dbReference type="GO" id="GO:0003723">
    <property type="term" value="F:RNA binding"/>
    <property type="evidence" value="ECO:0007669"/>
    <property type="project" value="UniProtKB-UniRule"/>
</dbReference>
<evidence type="ECO:0000256" key="4">
    <source>
        <dbReference type="ARBA" id="ARBA00022664"/>
    </source>
</evidence>
<keyword evidence="11" id="KW-0472">Membrane</keyword>
<dbReference type="AlphaFoldDB" id="A0AAN7T469"/>
<dbReference type="InterPro" id="IPR000504">
    <property type="entry name" value="RRM_dom"/>
</dbReference>
<feature type="domain" description="RRM" evidence="16">
    <location>
        <begin position="198"/>
        <end position="290"/>
    </location>
</feature>
<feature type="compositionally biased region" description="Polar residues" evidence="15">
    <location>
        <begin position="27"/>
        <end position="41"/>
    </location>
</feature>
<keyword evidence="9" id="KW-1133">Transmembrane helix</keyword>
<dbReference type="Pfam" id="PF00076">
    <property type="entry name" value="RRM_1"/>
    <property type="match status" value="1"/>
</dbReference>
<proteinExistence type="inferred from homology"/>
<keyword evidence="8" id="KW-0809">Transit peptide</keyword>
<evidence type="ECO:0000256" key="12">
    <source>
        <dbReference type="ARBA" id="ARBA00025276"/>
    </source>
</evidence>
<keyword evidence="5" id="KW-0812">Transmembrane</keyword>
<evidence type="ECO:0000256" key="8">
    <source>
        <dbReference type="ARBA" id="ARBA00022946"/>
    </source>
</evidence>
<dbReference type="Gene3D" id="3.40.50.300">
    <property type="entry name" value="P-loop containing nucleotide triphosphate hydrolases"/>
    <property type="match status" value="1"/>
</dbReference>
<dbReference type="InterPro" id="IPR018850">
    <property type="entry name" value="Mt_escape_2_C"/>
</dbReference>
<name>A0AAN7T469_9EURO</name>
<evidence type="ECO:0000256" key="1">
    <source>
        <dbReference type="ARBA" id="ARBA00004434"/>
    </source>
</evidence>
<comment type="subcellular location">
    <subcellularLocation>
        <location evidence="1 14">Mitochondrion inner membrane</location>
        <topology evidence="1 14">Single-pass membrane protein</topology>
    </subcellularLocation>
</comment>
<evidence type="ECO:0000256" key="3">
    <source>
        <dbReference type="ARBA" id="ARBA00020222"/>
    </source>
</evidence>
<dbReference type="InterPro" id="IPR035979">
    <property type="entry name" value="RBD_domain_sf"/>
</dbReference>
<dbReference type="SUPFAM" id="SSF54928">
    <property type="entry name" value="RNA-binding domain, RBD"/>
    <property type="match status" value="1"/>
</dbReference>
<dbReference type="PANTHER" id="PTHR32198:SF2">
    <property type="entry name" value="MITOCHONDRIAL ESCAPE PROTEIN 2"/>
    <property type="match status" value="1"/>
</dbReference>
<comment type="function">
    <text evidence="12 14">Plays a role in maintaining the mitochondrial genome and in controlling the mtDNA escape. Involved in the regulation of mtDNA nucleotide structure and number. May have a dispensable role in early maturation of pre-rRNA.</text>
</comment>
<evidence type="ECO:0000256" key="14">
    <source>
        <dbReference type="RuleBase" id="RU367108"/>
    </source>
</evidence>
<dbReference type="Proteomes" id="UP001309876">
    <property type="component" value="Unassembled WGS sequence"/>
</dbReference>
<dbReference type="GO" id="GO:0005743">
    <property type="term" value="C:mitochondrial inner membrane"/>
    <property type="evidence" value="ECO:0007669"/>
    <property type="project" value="UniProtKB-SubCell"/>
</dbReference>
<accession>A0AAN7T469</accession>
<evidence type="ECO:0000256" key="15">
    <source>
        <dbReference type="SAM" id="MobiDB-lite"/>
    </source>
</evidence>
<evidence type="ECO:0000256" key="6">
    <source>
        <dbReference type="ARBA" id="ARBA00022792"/>
    </source>
</evidence>
<gene>
    <name evidence="17" type="primary">YME2</name>
    <name evidence="17" type="ORF">LTR05_002615</name>
</gene>
<keyword evidence="18" id="KW-1185">Reference proteome</keyword>
<evidence type="ECO:0000313" key="17">
    <source>
        <dbReference type="EMBL" id="KAK5088397.1"/>
    </source>
</evidence>
<keyword evidence="7 13" id="KW-0694">RNA-binding</keyword>
<sequence>MLPLRGLLRQQARPLPLQYGRYIHYQSSRRPTPSAPVATTNCRKKSSESGISDAGEDETGHINTAPNESILFFDNIFPLRLQWLTRIPFLDARTIISAYRRVNSPHIALADPTGIVDRALPKNLPIKILSILPRLREGGAYVKFQHEAGISAQELEGTIKDYLKHKPIRPWFNPLRRVRTFLVKGKPWIEDLYRLPSQRVKVEFLPTTPEASAAELTQETLYSLFRRYGTILEMTSQPSDSKIAPRFAYVDFSRVRYATMAKNCMHGFILVEEHGGGKSGTLLKLSYEPKVRGKWIRDWLASHPRIVIPVVAALIAALSVSIFDPIRTWSIRLHITHGLHLEQNKYYQWVMQQLSRGYDYVRFGSKKSEDAGLDAIWEDRHSQMQQLKTWMSESADTFIVIQGPRGAGKKQLIDQALSHVPQKLVIDCKKIQDARGDSKTINAAANEVGYRPVFSWMNSFSSMIDLAAMGTIGTKTGFSETVENQLVKIWTNTTSALKGLALSHRDKKGRDAGMPDDEWLEAHPEHRPIVVIDNFLHKSNEAGANMVYDRIAEWAASLTTQNIAHVIFLTTDVSFSKSLSKALPDRVFRQIALGDCSPEVAKKVVIRHLDTDVVTREGEKKLTDSQLRTDLDELDGVIQVLGGRLTDLEFLARRIQAGETPGRAVKQIIEQSASEILKMYLLDGERTWTPQQAWVLIKELASNEELRYNEILLNDMFSKNGEQVLQNLEQAELISIASANGRPNKIKPGKPVYLSAFQYLTEDDVLRSRLDLSILSQLAAKEKSTIDACENELKLLSELPGMPAELKPRIRYLLDKALASQEKIVGYEAKQGQLKKVLTEKY</sequence>
<dbReference type="EMBL" id="JAVRRJ010000002">
    <property type="protein sequence ID" value="KAK5088397.1"/>
    <property type="molecule type" value="Genomic_DNA"/>
</dbReference>
<keyword evidence="10 14" id="KW-0496">Mitochondrion</keyword>
<dbReference type="Pfam" id="PF10443">
    <property type="entry name" value="RNA12"/>
    <property type="match status" value="1"/>
</dbReference>
<evidence type="ECO:0000256" key="5">
    <source>
        <dbReference type="ARBA" id="ARBA00022692"/>
    </source>
</evidence>
<dbReference type="PANTHER" id="PTHR32198">
    <property type="entry name" value="MITOCHONDRIAL ESCAPE PROTEIN 2"/>
    <property type="match status" value="1"/>
</dbReference>
<dbReference type="CDD" id="cd12433">
    <property type="entry name" value="RRM_Yme2p_like"/>
    <property type="match status" value="1"/>
</dbReference>
<evidence type="ECO:0000259" key="16">
    <source>
        <dbReference type="PROSITE" id="PS50102"/>
    </source>
</evidence>
<comment type="caution">
    <text evidence="17">The sequence shown here is derived from an EMBL/GenBank/DDBJ whole genome shotgun (WGS) entry which is preliminary data.</text>
</comment>
<organism evidence="17 18">
    <name type="scientific">Lithohypha guttulata</name>
    <dbReference type="NCBI Taxonomy" id="1690604"/>
    <lineage>
        <taxon>Eukaryota</taxon>
        <taxon>Fungi</taxon>
        <taxon>Dikarya</taxon>
        <taxon>Ascomycota</taxon>
        <taxon>Pezizomycotina</taxon>
        <taxon>Eurotiomycetes</taxon>
        <taxon>Chaetothyriomycetidae</taxon>
        <taxon>Chaetothyriales</taxon>
        <taxon>Trichomeriaceae</taxon>
        <taxon>Lithohypha</taxon>
    </lineage>
</organism>
<dbReference type="GO" id="GO:0006397">
    <property type="term" value="P:mRNA processing"/>
    <property type="evidence" value="ECO:0007669"/>
    <property type="project" value="UniProtKB-UniRule"/>
</dbReference>
<evidence type="ECO:0000256" key="13">
    <source>
        <dbReference type="PROSITE-ProRule" id="PRU00176"/>
    </source>
</evidence>
<evidence type="ECO:0000313" key="18">
    <source>
        <dbReference type="Proteomes" id="UP001309876"/>
    </source>
</evidence>
<dbReference type="InterPro" id="IPR027417">
    <property type="entry name" value="P-loop_NTPase"/>
</dbReference>
<keyword evidence="6 14" id="KW-0999">Mitochondrion inner membrane</keyword>
<dbReference type="InterPro" id="IPR012677">
    <property type="entry name" value="Nucleotide-bd_a/b_plait_sf"/>
</dbReference>
<comment type="similarity">
    <text evidence="2 14">Belongs to the YME2 family.</text>
</comment>